<name>A0A1C6SXG6_9ACTN</name>
<dbReference type="AlphaFoldDB" id="A0A1C6SXG6"/>
<dbReference type="OrthoDB" id="9795501at2"/>
<dbReference type="InterPro" id="IPR036291">
    <property type="entry name" value="NAD(P)-bd_dom_sf"/>
</dbReference>
<keyword evidence="3" id="KW-1185">Reference proteome</keyword>
<evidence type="ECO:0000313" key="3">
    <source>
        <dbReference type="Proteomes" id="UP000199413"/>
    </source>
</evidence>
<dbReference type="CDD" id="cd08946">
    <property type="entry name" value="SDR_e"/>
    <property type="match status" value="1"/>
</dbReference>
<evidence type="ECO:0000313" key="2">
    <source>
        <dbReference type="EMBL" id="SCL34188.1"/>
    </source>
</evidence>
<accession>A0A1C6SXG6</accession>
<dbReference type="PANTHER" id="PTHR43245:SF23">
    <property type="entry name" value="NAD(P)-BINDING DOMAIN-CONTAINING PROTEIN"/>
    <property type="match status" value="1"/>
</dbReference>
<evidence type="ECO:0000259" key="1">
    <source>
        <dbReference type="Pfam" id="PF01370"/>
    </source>
</evidence>
<sequence length="345" mass="37324">MRVLVTGHEGYLGSVLVPVLIGAGHEVVGLDTGLFAECTLGPTPEPVSALRTDLRDVTAEDLAHVAPDAVMHLAALCNDPLGDLNPDLTYDVNHRATLRLARAAKAAGVERFLFSSSCSLYGAGAEDAPLTETADFAPLTPYGESKIRSERDLAQLADDDFSLIFLRNATAYGFSPRLRGDLVVNDLVGNALIAGQVGLRSDGMAWRPLVHAEDIAAAFLALLEAPRETVHGKAYNVGDSAENYLIRDVAELVRDVVGGSVTYASGAGADARNYRVSCDLIAREVPGFRPQWTLRKGIEQLAEAYQRYGLALEDLMGERHQRLRRITALRKAGRIDDSLRWMETA</sequence>
<reference evidence="3" key="1">
    <citation type="submission" date="2016-06" db="EMBL/GenBank/DDBJ databases">
        <authorList>
            <person name="Varghese N."/>
            <person name="Submissions Spin"/>
        </authorList>
    </citation>
    <scope>NUCLEOTIDE SEQUENCE [LARGE SCALE GENOMIC DNA]</scope>
    <source>
        <strain evidence="3">DSM 45431</strain>
    </source>
</reference>
<dbReference type="Proteomes" id="UP000199413">
    <property type="component" value="Unassembled WGS sequence"/>
</dbReference>
<dbReference type="InterPro" id="IPR050177">
    <property type="entry name" value="Lipid_A_modif_metabolic_enz"/>
</dbReference>
<organism evidence="2 3">
    <name type="scientific">Micromonospora rhizosphaerae</name>
    <dbReference type="NCBI Taxonomy" id="568872"/>
    <lineage>
        <taxon>Bacteria</taxon>
        <taxon>Bacillati</taxon>
        <taxon>Actinomycetota</taxon>
        <taxon>Actinomycetes</taxon>
        <taxon>Micromonosporales</taxon>
        <taxon>Micromonosporaceae</taxon>
        <taxon>Micromonospora</taxon>
    </lineage>
</organism>
<dbReference type="EMBL" id="FMHV01000002">
    <property type="protein sequence ID" value="SCL34188.1"/>
    <property type="molecule type" value="Genomic_DNA"/>
</dbReference>
<dbReference type="InterPro" id="IPR001509">
    <property type="entry name" value="Epimerase_deHydtase"/>
</dbReference>
<dbReference type="SUPFAM" id="SSF51735">
    <property type="entry name" value="NAD(P)-binding Rossmann-fold domains"/>
    <property type="match status" value="1"/>
</dbReference>
<gene>
    <name evidence="2" type="ORF">GA0070624_4925</name>
</gene>
<protein>
    <submittedName>
        <fullName evidence="2">Nucleoside-diphosphate-sugar epimerase</fullName>
    </submittedName>
</protein>
<dbReference type="PANTHER" id="PTHR43245">
    <property type="entry name" value="BIFUNCTIONAL POLYMYXIN RESISTANCE PROTEIN ARNA"/>
    <property type="match status" value="1"/>
</dbReference>
<dbReference type="Gene3D" id="3.40.50.720">
    <property type="entry name" value="NAD(P)-binding Rossmann-like Domain"/>
    <property type="match status" value="1"/>
</dbReference>
<proteinExistence type="predicted"/>
<dbReference type="RefSeq" id="WP_091345004.1">
    <property type="nucleotide sequence ID" value="NZ_FMHV01000002.1"/>
</dbReference>
<feature type="domain" description="NAD-dependent epimerase/dehydratase" evidence="1">
    <location>
        <begin position="3"/>
        <end position="238"/>
    </location>
</feature>
<dbReference type="Pfam" id="PF01370">
    <property type="entry name" value="Epimerase"/>
    <property type="match status" value="1"/>
</dbReference>
<dbReference type="STRING" id="568872.GA0070624_4925"/>